<dbReference type="GO" id="GO:0008784">
    <property type="term" value="F:alanine racemase activity"/>
    <property type="evidence" value="ECO:0007669"/>
    <property type="project" value="UniProtKB-EC"/>
</dbReference>
<proteinExistence type="predicted"/>
<name>A0A9D1UQJ0_9CORY</name>
<organism evidence="2 3">
    <name type="scientific">Candidatus Corynebacterium gallistercoris</name>
    <dbReference type="NCBI Taxonomy" id="2838530"/>
    <lineage>
        <taxon>Bacteria</taxon>
        <taxon>Bacillati</taxon>
        <taxon>Actinomycetota</taxon>
        <taxon>Actinomycetes</taxon>
        <taxon>Mycobacteriales</taxon>
        <taxon>Corynebacteriaceae</taxon>
        <taxon>Corynebacterium</taxon>
    </lineage>
</organism>
<dbReference type="InterPro" id="IPR029066">
    <property type="entry name" value="PLP-binding_barrel"/>
</dbReference>
<keyword evidence="2" id="KW-0413">Isomerase</keyword>
<dbReference type="GO" id="GO:0036088">
    <property type="term" value="P:D-serine catabolic process"/>
    <property type="evidence" value="ECO:0007669"/>
    <property type="project" value="TreeGrafter"/>
</dbReference>
<feature type="domain" description="Alanine racemase N-terminal" evidence="1">
    <location>
        <begin position="24"/>
        <end position="243"/>
    </location>
</feature>
<reference evidence="2" key="1">
    <citation type="journal article" date="2021" name="PeerJ">
        <title>Extensive microbial diversity within the chicken gut microbiome revealed by metagenomics and culture.</title>
        <authorList>
            <person name="Gilroy R."/>
            <person name="Ravi A."/>
            <person name="Getino M."/>
            <person name="Pursley I."/>
            <person name="Horton D.L."/>
            <person name="Alikhan N.F."/>
            <person name="Baker D."/>
            <person name="Gharbi K."/>
            <person name="Hall N."/>
            <person name="Watson M."/>
            <person name="Adriaenssens E.M."/>
            <person name="Foster-Nyarko E."/>
            <person name="Jarju S."/>
            <person name="Secka A."/>
            <person name="Antonio M."/>
            <person name="Oren A."/>
            <person name="Chaudhuri R.R."/>
            <person name="La Ragione R."/>
            <person name="Hildebrand F."/>
            <person name="Pallen M.J."/>
        </authorList>
    </citation>
    <scope>NUCLEOTIDE SEQUENCE</scope>
    <source>
        <strain evidence="2">4376</strain>
    </source>
</reference>
<gene>
    <name evidence="2" type="ORF">H9867_08625</name>
</gene>
<evidence type="ECO:0000313" key="2">
    <source>
        <dbReference type="EMBL" id="HIW96524.1"/>
    </source>
</evidence>
<reference evidence="2" key="2">
    <citation type="submission" date="2021-04" db="EMBL/GenBank/DDBJ databases">
        <authorList>
            <person name="Gilroy R."/>
        </authorList>
    </citation>
    <scope>NUCLEOTIDE SEQUENCE</scope>
    <source>
        <strain evidence="2">4376</strain>
    </source>
</reference>
<dbReference type="EC" id="5.1.1.1" evidence="2"/>
<dbReference type="Proteomes" id="UP000824189">
    <property type="component" value="Unassembled WGS sequence"/>
</dbReference>
<protein>
    <submittedName>
        <fullName evidence="2">Alanine racemase</fullName>
        <ecNumber evidence="2">5.1.1.1</ecNumber>
    </submittedName>
</protein>
<sequence length="387" mass="40648">MVLVVRKDIRAAVEHLDPPLAVLDLDAARDNARAMSMRAAGTPIRVASKSLRIRALISDVLSLPGFQGILAYSLPEALWLHATGTADDILVAYPTTHRAGLAELCSNPAAREAITLMVDSPEHVDLIAAYATAPVRVCIDVDASLKYGPVHIGARRSPIHSADAVVELATTITRHPAVQLVGLMAYEGQIAGTTDSSPAIVAMKRLSAAELARRRARIVAAVQDACGPLEFVNGGGTGSIETTTAEEAITEIGAGSGILGSGLFDRYTTFQSTPAQWFVVPVTRKPTPHMVTVSGGGRVASGPINPDRLPTVDWPAGLTMTALEGPGEVQTPLAGPAARNLQLGDHVWMRHAKAGEANEFTADVVVVSGGEILATWPTYRGEGKAFV</sequence>
<dbReference type="InterPro" id="IPR051466">
    <property type="entry name" value="D-amino_acid_metab_enzyme"/>
</dbReference>
<dbReference type="AlphaFoldDB" id="A0A9D1UQJ0"/>
<accession>A0A9D1UQJ0</accession>
<evidence type="ECO:0000259" key="1">
    <source>
        <dbReference type="Pfam" id="PF01168"/>
    </source>
</evidence>
<dbReference type="Pfam" id="PF01168">
    <property type="entry name" value="Ala_racemase_N"/>
    <property type="match status" value="1"/>
</dbReference>
<dbReference type="EMBL" id="DXFZ01000106">
    <property type="protein sequence ID" value="HIW96524.1"/>
    <property type="molecule type" value="Genomic_DNA"/>
</dbReference>
<dbReference type="InterPro" id="IPR001608">
    <property type="entry name" value="Ala_racemase_N"/>
</dbReference>
<comment type="caution">
    <text evidence="2">The sequence shown here is derived from an EMBL/GenBank/DDBJ whole genome shotgun (WGS) entry which is preliminary data.</text>
</comment>
<dbReference type="PANTHER" id="PTHR28004:SF2">
    <property type="entry name" value="D-SERINE DEHYDRATASE"/>
    <property type="match status" value="1"/>
</dbReference>
<dbReference type="Gene3D" id="3.20.20.10">
    <property type="entry name" value="Alanine racemase"/>
    <property type="match status" value="1"/>
</dbReference>
<dbReference type="PANTHER" id="PTHR28004">
    <property type="entry name" value="ZGC:162816-RELATED"/>
    <property type="match status" value="1"/>
</dbReference>
<evidence type="ECO:0000313" key="3">
    <source>
        <dbReference type="Proteomes" id="UP000824189"/>
    </source>
</evidence>
<dbReference type="GO" id="GO:0008721">
    <property type="term" value="F:D-serine ammonia-lyase activity"/>
    <property type="evidence" value="ECO:0007669"/>
    <property type="project" value="TreeGrafter"/>
</dbReference>
<dbReference type="SUPFAM" id="SSF51419">
    <property type="entry name" value="PLP-binding barrel"/>
    <property type="match status" value="1"/>
</dbReference>